<dbReference type="SUPFAM" id="SSF56112">
    <property type="entry name" value="Protein kinase-like (PK-like)"/>
    <property type="match status" value="1"/>
</dbReference>
<proteinExistence type="predicted"/>
<dbReference type="AlphaFoldDB" id="D7CYA0"/>
<name>D7CYA0_TRURR</name>
<feature type="domain" description="Aminoglycoside phosphotransferase" evidence="1">
    <location>
        <begin position="32"/>
        <end position="240"/>
    </location>
</feature>
<dbReference type="EMBL" id="CP002049">
    <property type="protein sequence ID" value="ADI14739.1"/>
    <property type="molecule type" value="Genomic_DNA"/>
</dbReference>
<protein>
    <submittedName>
        <fullName evidence="2">Aminoglycoside phosphotransferase</fullName>
    </submittedName>
</protein>
<sequence length="290" mass="32065">MPARCLPPALEAFAAAHLGQGLRARFCGWDHAESSVWVLEASGRRAFLKAYHQPRKFRQEERAYRAYLPGLQKWVPELIAVCEAPAALLLGARPGALVQSAALTPDEEASLYRQAGAFLRALHAQPLVEHDPMPLAEALRRRAQAWCERAHGLVEAELVDWVRAQAAEAAGLARAAAIPRVPTHGDFTPRNWLVSGGALYVIDFEHAKADLWLTDVLKLWCTAWWARPDLARSFFVGYGRSLTALEEALVARLAALHALSTVVWARAHADVAFESQGRTLLARLRGDRFC</sequence>
<dbReference type="eggNOG" id="COG0510">
    <property type="taxonomic scope" value="Bacteria"/>
</dbReference>
<dbReference type="InterPro" id="IPR011009">
    <property type="entry name" value="Kinase-like_dom_sf"/>
</dbReference>
<reference evidence="3" key="1">
    <citation type="submission" date="2010-05" db="EMBL/GenBank/DDBJ databases">
        <title>The complete genome of Truepera radiovictris DSM 17093.</title>
        <authorList>
            <consortium name="US DOE Joint Genome Institute (JGI-PGF)"/>
            <person name="Lucas S."/>
            <person name="Copeland A."/>
            <person name="Lapidus A."/>
            <person name="Glavina del Rio T."/>
            <person name="Dalin E."/>
            <person name="Tice H."/>
            <person name="Bruce D."/>
            <person name="Goodwin L."/>
            <person name="Pitluck S."/>
            <person name="Kyrpides N."/>
            <person name="Mavromatis K."/>
            <person name="Ovchinnikova G."/>
            <person name="Munk A.C."/>
            <person name="Detter J.C."/>
            <person name="Han C."/>
            <person name="Tapia R."/>
            <person name="Land M."/>
            <person name="Hauser L."/>
            <person name="Markowitz V."/>
            <person name="Cheng J.-F."/>
            <person name="Hugenholtz P."/>
            <person name="Woyke T."/>
            <person name="Wu D."/>
            <person name="Tindall B."/>
            <person name="Pomrenke H.G."/>
            <person name="Brambilla E."/>
            <person name="Klenk H.-P."/>
            <person name="Eisen J.A."/>
        </authorList>
    </citation>
    <scope>NUCLEOTIDE SEQUENCE [LARGE SCALE GENOMIC DNA]</scope>
    <source>
        <strain evidence="3">DSM 17093 / CIP 108686 / LMG 22925 / RQ-24</strain>
    </source>
</reference>
<dbReference type="RefSeq" id="WP_013178107.1">
    <property type="nucleotide sequence ID" value="NC_014221.1"/>
</dbReference>
<evidence type="ECO:0000259" key="1">
    <source>
        <dbReference type="Pfam" id="PF01636"/>
    </source>
</evidence>
<dbReference type="Pfam" id="PF01636">
    <property type="entry name" value="APH"/>
    <property type="match status" value="1"/>
</dbReference>
<dbReference type="OrthoDB" id="21342at2"/>
<gene>
    <name evidence="2" type="ordered locus">Trad_1620</name>
</gene>
<keyword evidence="3" id="KW-1185">Reference proteome</keyword>
<dbReference type="KEGG" id="tra:Trad_1620"/>
<dbReference type="InterPro" id="IPR002575">
    <property type="entry name" value="Aminoglycoside_PTrfase"/>
</dbReference>
<evidence type="ECO:0000313" key="2">
    <source>
        <dbReference type="EMBL" id="ADI14739.1"/>
    </source>
</evidence>
<dbReference type="Proteomes" id="UP000000379">
    <property type="component" value="Chromosome"/>
</dbReference>
<dbReference type="STRING" id="649638.Trad_1620"/>
<dbReference type="Gene3D" id="3.90.1200.10">
    <property type="match status" value="1"/>
</dbReference>
<organism evidence="2 3">
    <name type="scientific">Truepera radiovictrix (strain DSM 17093 / CIP 108686 / LMG 22925 / RQ-24)</name>
    <dbReference type="NCBI Taxonomy" id="649638"/>
    <lineage>
        <taxon>Bacteria</taxon>
        <taxon>Thermotogati</taxon>
        <taxon>Deinococcota</taxon>
        <taxon>Deinococci</taxon>
        <taxon>Trueperales</taxon>
        <taxon>Trueperaceae</taxon>
        <taxon>Truepera</taxon>
    </lineage>
</organism>
<reference evidence="2 3" key="2">
    <citation type="journal article" date="2011" name="Stand. Genomic Sci.">
        <title>Complete genome sequence of Truepera radiovictrix type strain (RQ-24).</title>
        <authorList>
            <person name="Ivanova N."/>
            <person name="Rohde C."/>
            <person name="Munk C."/>
            <person name="Nolan M."/>
            <person name="Lucas S."/>
            <person name="Del Rio T.G."/>
            <person name="Tice H."/>
            <person name="Deshpande S."/>
            <person name="Cheng J.F."/>
            <person name="Tapia R."/>
            <person name="Han C."/>
            <person name="Goodwin L."/>
            <person name="Pitluck S."/>
            <person name="Liolios K."/>
            <person name="Mavromatis K."/>
            <person name="Mikhailova N."/>
            <person name="Pati A."/>
            <person name="Chen A."/>
            <person name="Palaniappan K."/>
            <person name="Land M."/>
            <person name="Hauser L."/>
            <person name="Chang Y.J."/>
            <person name="Jeffries C.D."/>
            <person name="Brambilla E."/>
            <person name="Rohde M."/>
            <person name="Goker M."/>
            <person name="Tindall B.J."/>
            <person name="Woyke T."/>
            <person name="Bristow J."/>
            <person name="Eisen J.A."/>
            <person name="Markowitz V."/>
            <person name="Hugenholtz P."/>
            <person name="Kyrpides N.C."/>
            <person name="Klenk H.P."/>
            <person name="Lapidus A."/>
        </authorList>
    </citation>
    <scope>NUCLEOTIDE SEQUENCE [LARGE SCALE GENOMIC DNA]</scope>
    <source>
        <strain evidence="3">DSM 17093 / CIP 108686 / LMG 22925 / RQ-24</strain>
    </source>
</reference>
<dbReference type="HOGENOM" id="CLU_029616_0_0_0"/>
<accession>D7CYA0</accession>
<evidence type="ECO:0000313" key="3">
    <source>
        <dbReference type="Proteomes" id="UP000000379"/>
    </source>
</evidence>